<organism evidence="3 4">
    <name type="scientific">Polarella glacialis</name>
    <name type="common">Dinoflagellate</name>
    <dbReference type="NCBI Taxonomy" id="89957"/>
    <lineage>
        <taxon>Eukaryota</taxon>
        <taxon>Sar</taxon>
        <taxon>Alveolata</taxon>
        <taxon>Dinophyceae</taxon>
        <taxon>Suessiales</taxon>
        <taxon>Suessiaceae</taxon>
        <taxon>Polarella</taxon>
    </lineage>
</organism>
<dbReference type="InterPro" id="IPR036457">
    <property type="entry name" value="PPM-type-like_dom_sf"/>
</dbReference>
<reference evidence="3" key="1">
    <citation type="submission" date="2021-02" db="EMBL/GenBank/DDBJ databases">
        <authorList>
            <person name="Dougan E. K."/>
            <person name="Rhodes N."/>
            <person name="Thang M."/>
            <person name="Chan C."/>
        </authorList>
    </citation>
    <scope>NUCLEOTIDE SEQUENCE</scope>
</reference>
<dbReference type="InterPro" id="IPR001932">
    <property type="entry name" value="PPM-type_phosphatase-like_dom"/>
</dbReference>
<evidence type="ECO:0000259" key="1">
    <source>
        <dbReference type="Pfam" id="PF00481"/>
    </source>
</evidence>
<dbReference type="InterPro" id="IPR019288">
    <property type="entry name" value="3'-5'_exonuclease_PolB-like"/>
</dbReference>
<proteinExistence type="predicted"/>
<dbReference type="CDD" id="cd05782">
    <property type="entry name" value="DNA_polB_like1_exo"/>
    <property type="match status" value="1"/>
</dbReference>
<dbReference type="OrthoDB" id="431975at2759"/>
<name>A0A813DNA5_POLGL</name>
<dbReference type="Gene3D" id="3.60.40.10">
    <property type="entry name" value="PPM-type phosphatase domain"/>
    <property type="match status" value="1"/>
</dbReference>
<keyword evidence="4" id="KW-1185">Reference proteome</keyword>
<sequence>ETLLARRLGPSSRPESTTELVFDLETIPDVVGLRKLHSWAAGMSDSEVAKRAGTLRKEVTGSDFMPLHLHRVVVIGCALRNRQGFQILSLGSPGDPEEVLLKELFEIIESVSPRLISWNGSGFDLPVLHYRCLVHGISAPRYWDMREDNNYISRFQTRHLDLMDVLAKYNGRANAPLSDIAKLCAFPGKMGELSQAAYLAELALVRETLAATGAAHWKEYLAAWDSAEALSADSELTSPGWTIVQPGALAPDMPGVWYMIERQNTDGKHLPWIYFNSSIGRYYRFRITEGGASGKWVQTGTPHLSETQPVTISNGSCCLPTGCGRKDDMAVVLPELARTGSLLKLPMRFLDTPASMFLLADGHRGTNAAAEFCAKRFHTQILPRLSACISEPEDHELVSMVTEALETLEMALLESSARYAGCSLAVALLLGRRLLVCTVGECRAVLSTPVVEKDVGSAKRSVGSGKKQEQRWSARLLRGGAAGRQYLEIVESERKRRLKEYAPLDFTGKYGEQQSAASVSQEELTSLNERERAIVSVARAAHPFAALGFSAAEAQAATVTTVRQAAETFIRTANVQMITATDQQVVADGRPLFDACLAKVKAAARAVESMLTLDSFGAQRLAELYYAMDEEGGIMPHRRAASLLG</sequence>
<dbReference type="SUPFAM" id="SSF53098">
    <property type="entry name" value="Ribonuclease H-like"/>
    <property type="match status" value="1"/>
</dbReference>
<dbReference type="Pfam" id="PF10108">
    <property type="entry name" value="DNA_pol_B_exo2"/>
    <property type="match status" value="1"/>
</dbReference>
<feature type="non-terminal residue" evidence="3">
    <location>
        <position position="645"/>
    </location>
</feature>
<evidence type="ECO:0000313" key="4">
    <source>
        <dbReference type="Proteomes" id="UP000654075"/>
    </source>
</evidence>
<feature type="domain" description="PPM-type phosphatase" evidence="1">
    <location>
        <begin position="353"/>
        <end position="448"/>
    </location>
</feature>
<accession>A0A813DNA5</accession>
<gene>
    <name evidence="3" type="ORF">PGLA1383_LOCUS7293</name>
</gene>
<feature type="non-terminal residue" evidence="3">
    <location>
        <position position="1"/>
    </location>
</feature>
<dbReference type="SUPFAM" id="SSF81606">
    <property type="entry name" value="PP2C-like"/>
    <property type="match status" value="1"/>
</dbReference>
<dbReference type="InterPro" id="IPR036397">
    <property type="entry name" value="RNaseH_sf"/>
</dbReference>
<dbReference type="AlphaFoldDB" id="A0A813DNA5"/>
<dbReference type="Gene3D" id="3.30.420.10">
    <property type="entry name" value="Ribonuclease H-like superfamily/Ribonuclease H"/>
    <property type="match status" value="1"/>
</dbReference>
<evidence type="ECO:0000313" key="3">
    <source>
        <dbReference type="EMBL" id="CAE8588494.1"/>
    </source>
</evidence>
<dbReference type="InterPro" id="IPR012337">
    <property type="entry name" value="RNaseH-like_sf"/>
</dbReference>
<dbReference type="GO" id="GO:0003676">
    <property type="term" value="F:nucleic acid binding"/>
    <property type="evidence" value="ECO:0007669"/>
    <property type="project" value="InterPro"/>
</dbReference>
<dbReference type="EMBL" id="CAJNNV010003172">
    <property type="protein sequence ID" value="CAE8588494.1"/>
    <property type="molecule type" value="Genomic_DNA"/>
</dbReference>
<comment type="caution">
    <text evidence="3">The sequence shown here is derived from an EMBL/GenBank/DDBJ whole genome shotgun (WGS) entry which is preliminary data.</text>
</comment>
<evidence type="ECO:0000259" key="2">
    <source>
        <dbReference type="Pfam" id="PF10108"/>
    </source>
</evidence>
<feature type="domain" description="Predicted 3'-5' exonuclease PolB-like" evidence="2">
    <location>
        <begin position="62"/>
        <end position="191"/>
    </location>
</feature>
<dbReference type="Pfam" id="PF00481">
    <property type="entry name" value="PP2C"/>
    <property type="match status" value="1"/>
</dbReference>
<protein>
    <submittedName>
        <fullName evidence="3">Uncharacterized protein</fullName>
    </submittedName>
</protein>
<dbReference type="Proteomes" id="UP000654075">
    <property type="component" value="Unassembled WGS sequence"/>
</dbReference>